<evidence type="ECO:0000256" key="3">
    <source>
        <dbReference type="ARBA" id="ARBA00023002"/>
    </source>
</evidence>
<evidence type="ECO:0000256" key="4">
    <source>
        <dbReference type="ARBA" id="ARBA00023027"/>
    </source>
</evidence>
<feature type="domain" description="Enoyl reductase (ER)" evidence="6">
    <location>
        <begin position="10"/>
        <end position="363"/>
    </location>
</feature>
<evidence type="ECO:0000256" key="2">
    <source>
        <dbReference type="ARBA" id="ARBA00022833"/>
    </source>
</evidence>
<dbReference type="InterPro" id="IPR020843">
    <property type="entry name" value="ER"/>
</dbReference>
<dbReference type="PANTHER" id="PTHR43880">
    <property type="entry name" value="ALCOHOL DEHYDROGENASE"/>
    <property type="match status" value="1"/>
</dbReference>
<dbReference type="Proteomes" id="UP000003704">
    <property type="component" value="Unassembled WGS sequence"/>
</dbReference>
<dbReference type="Gene3D" id="3.40.50.720">
    <property type="entry name" value="NAD(P)-binding Rossmann-like Domain"/>
    <property type="match status" value="1"/>
</dbReference>
<dbReference type="InterPro" id="IPR013154">
    <property type="entry name" value="ADH-like_N"/>
</dbReference>
<dbReference type="STRING" id="1172194.WQQ_08300"/>
<dbReference type="Pfam" id="PF00107">
    <property type="entry name" value="ADH_zinc_N"/>
    <property type="match status" value="1"/>
</dbReference>
<keyword evidence="2 5" id="KW-0862">Zinc</keyword>
<proteinExistence type="inferred from homology"/>
<dbReference type="Pfam" id="PF08240">
    <property type="entry name" value="ADH_N"/>
    <property type="match status" value="1"/>
</dbReference>
<keyword evidence="4" id="KW-0520">NAD</keyword>
<protein>
    <submittedName>
        <fullName evidence="7">Putative aryl-alcohol dehydrogenase</fullName>
    </submittedName>
</protein>
<dbReference type="GO" id="GO:0005829">
    <property type="term" value="C:cytosol"/>
    <property type="evidence" value="ECO:0007669"/>
    <property type="project" value="TreeGrafter"/>
</dbReference>
<dbReference type="SUPFAM" id="SSF51735">
    <property type="entry name" value="NAD(P)-binding Rossmann-fold domains"/>
    <property type="match status" value="1"/>
</dbReference>
<dbReference type="PROSITE" id="PS00059">
    <property type="entry name" value="ADH_ZINC"/>
    <property type="match status" value="1"/>
</dbReference>
<evidence type="ECO:0000313" key="7">
    <source>
        <dbReference type="EMBL" id="EIT70693.1"/>
    </source>
</evidence>
<dbReference type="CDD" id="cd08278">
    <property type="entry name" value="benzyl_alcohol_DH"/>
    <property type="match status" value="1"/>
</dbReference>
<keyword evidence="8" id="KW-1185">Reference proteome</keyword>
<comment type="caution">
    <text evidence="7">The sequence shown here is derived from an EMBL/GenBank/DDBJ whole genome shotgun (WGS) entry which is preliminary data.</text>
</comment>
<evidence type="ECO:0000313" key="8">
    <source>
        <dbReference type="Proteomes" id="UP000003704"/>
    </source>
</evidence>
<comment type="similarity">
    <text evidence="5">Belongs to the zinc-containing alcohol dehydrogenase family.</text>
</comment>
<organism evidence="7 8">
    <name type="scientific">Hydrocarboniphaga effusa AP103</name>
    <dbReference type="NCBI Taxonomy" id="1172194"/>
    <lineage>
        <taxon>Bacteria</taxon>
        <taxon>Pseudomonadati</taxon>
        <taxon>Pseudomonadota</taxon>
        <taxon>Gammaproteobacteria</taxon>
        <taxon>Nevskiales</taxon>
        <taxon>Nevskiaceae</taxon>
        <taxon>Hydrocarboniphaga</taxon>
    </lineage>
</organism>
<dbReference type="GO" id="GO:0046294">
    <property type="term" value="P:formaldehyde catabolic process"/>
    <property type="evidence" value="ECO:0007669"/>
    <property type="project" value="TreeGrafter"/>
</dbReference>
<dbReference type="GO" id="GO:0051903">
    <property type="term" value="F:S-(hydroxymethyl)glutathione dehydrogenase [NAD(P)+] activity"/>
    <property type="evidence" value="ECO:0007669"/>
    <property type="project" value="TreeGrafter"/>
</dbReference>
<evidence type="ECO:0000256" key="5">
    <source>
        <dbReference type="RuleBase" id="RU361277"/>
    </source>
</evidence>
<accession>I8TA03</accession>
<gene>
    <name evidence="7" type="ORF">WQQ_08300</name>
</gene>
<sequence>MKITAAVARAANADFTIEPVELDDPRDDEVLVRIAGVGICHTDLIARDQHIPVPLPAVLGHEASGVVERVGARVRKVKAGDRVVLSFLSCGHCERCEHREPSYCHSFVALNFPGVRADGSSGMRIGGQSVSGRFFGQSSFATHALALERNVVKVTDEVALELLGPLGCGFQTGAGAIMRSLACEAGSSVAIFGCGAVGIAAVMGAAIQRCKTIIVVEPQAARRKLALELGATHAIDPIHEDTAARIREIAAAGVRYAFDSTGIGPVIETALGALALHGTLGVVAAATPDTSIALNLTAAVIGGWTIKAILEGDSDPDELIPELIHHYREQRFPLDRVIQTFPLSRINEAVAAQHRGDCIKAVLIP</sequence>
<dbReference type="Gene3D" id="3.90.180.10">
    <property type="entry name" value="Medium-chain alcohol dehydrogenases, catalytic domain"/>
    <property type="match status" value="1"/>
</dbReference>
<dbReference type="InterPro" id="IPR036291">
    <property type="entry name" value="NAD(P)-bd_dom_sf"/>
</dbReference>
<dbReference type="GO" id="GO:0008270">
    <property type="term" value="F:zinc ion binding"/>
    <property type="evidence" value="ECO:0007669"/>
    <property type="project" value="InterPro"/>
</dbReference>
<dbReference type="InterPro" id="IPR002328">
    <property type="entry name" value="ADH_Zn_CS"/>
</dbReference>
<dbReference type="RefSeq" id="WP_007183786.1">
    <property type="nucleotide sequence ID" value="NZ_AKGD01000001.1"/>
</dbReference>
<dbReference type="PANTHER" id="PTHR43880:SF12">
    <property type="entry name" value="ALCOHOL DEHYDROGENASE CLASS-3"/>
    <property type="match status" value="1"/>
</dbReference>
<keyword evidence="3" id="KW-0560">Oxidoreductase</keyword>
<dbReference type="SUPFAM" id="SSF50129">
    <property type="entry name" value="GroES-like"/>
    <property type="match status" value="1"/>
</dbReference>
<name>I8TA03_9GAMM</name>
<dbReference type="PATRIC" id="fig|1172194.4.peg.795"/>
<evidence type="ECO:0000259" key="6">
    <source>
        <dbReference type="SMART" id="SM00829"/>
    </source>
</evidence>
<dbReference type="InterPro" id="IPR011032">
    <property type="entry name" value="GroES-like_sf"/>
</dbReference>
<evidence type="ECO:0000256" key="1">
    <source>
        <dbReference type="ARBA" id="ARBA00022723"/>
    </source>
</evidence>
<dbReference type="EMBL" id="AKGD01000001">
    <property type="protein sequence ID" value="EIT70693.1"/>
    <property type="molecule type" value="Genomic_DNA"/>
</dbReference>
<dbReference type="OrthoDB" id="9770544at2"/>
<dbReference type="SMART" id="SM00829">
    <property type="entry name" value="PKS_ER"/>
    <property type="match status" value="1"/>
</dbReference>
<dbReference type="InterPro" id="IPR013149">
    <property type="entry name" value="ADH-like_C"/>
</dbReference>
<reference evidence="7 8" key="1">
    <citation type="journal article" date="2012" name="J. Bacteriol.">
        <title>Genome Sequence of n-Alkane-Degrading Hydrocarboniphaga effusa Strain AP103T (ATCC BAA-332T).</title>
        <authorList>
            <person name="Chang H.K."/>
            <person name="Zylstra G.J."/>
            <person name="Chae J.C."/>
        </authorList>
    </citation>
    <scope>NUCLEOTIDE SEQUENCE [LARGE SCALE GENOMIC DNA]</scope>
    <source>
        <strain evidence="7 8">AP103</strain>
    </source>
</reference>
<dbReference type="AlphaFoldDB" id="I8TA03"/>
<keyword evidence="1 5" id="KW-0479">Metal-binding</keyword>
<comment type="cofactor">
    <cofactor evidence="5">
        <name>Zn(2+)</name>
        <dbReference type="ChEBI" id="CHEBI:29105"/>
    </cofactor>
</comment>